<protein>
    <submittedName>
        <fullName evidence="2">Uncharacterized protein</fullName>
    </submittedName>
</protein>
<dbReference type="Proteomes" id="UP000005238">
    <property type="component" value="Unassembled WGS sequence"/>
</dbReference>
<dbReference type="EnsemblProtists" id="Phyra80806">
    <property type="protein sequence ID" value="Phyra80806"/>
    <property type="gene ID" value="Phyra80806"/>
</dbReference>
<sequence>MTTLIKTNPTRTSKETTSCLSSLTSALSRTKTSSMIKGKVEMVLGLQDAHQTATSPAAAAFMSEPLHLGIDDLEAFASTPKPAPLPAMPATHQLRSAEPAAAAKTTKTPAARGYSPDDRDEQGAYRHLTLRSASNRHGVGNLYTFRGSVSSKHARDGEGKEYAEAKLLRALKTTTALKNKLADLESAGSNLGNSTFEIMLLFREESECKSEAQRVEEDLRRQDEVAAKEAQIQDDKLEAEERRRQDKREADERVRRDKEDARAHTEEMIMLIGAIFKKEYEIRTACPRSGYTELI</sequence>
<name>H3GUB7_PHYRM</name>
<dbReference type="InParanoid" id="H3GUB7"/>
<dbReference type="PANTHER" id="PTHR34409:SF1">
    <property type="entry name" value="MYB-LIKE DOMAIN-CONTAINING PROTEIN"/>
    <property type="match status" value="1"/>
</dbReference>
<dbReference type="HOGENOM" id="CLU_944840_0_0_1"/>
<accession>H3GUB7</accession>
<dbReference type="EMBL" id="DS566049">
    <property type="status" value="NOT_ANNOTATED_CDS"/>
    <property type="molecule type" value="Genomic_DNA"/>
</dbReference>
<evidence type="ECO:0000313" key="3">
    <source>
        <dbReference type="Proteomes" id="UP000005238"/>
    </source>
</evidence>
<reference evidence="3" key="1">
    <citation type="journal article" date="2006" name="Science">
        <title>Phytophthora genome sequences uncover evolutionary origins and mechanisms of pathogenesis.</title>
        <authorList>
            <person name="Tyler B.M."/>
            <person name="Tripathy S."/>
            <person name="Zhang X."/>
            <person name="Dehal P."/>
            <person name="Jiang R.H."/>
            <person name="Aerts A."/>
            <person name="Arredondo F.D."/>
            <person name="Baxter L."/>
            <person name="Bensasson D."/>
            <person name="Beynon J.L."/>
            <person name="Chapman J."/>
            <person name="Damasceno C.M."/>
            <person name="Dorrance A.E."/>
            <person name="Dou D."/>
            <person name="Dickerman A.W."/>
            <person name="Dubchak I.L."/>
            <person name="Garbelotto M."/>
            <person name="Gijzen M."/>
            <person name="Gordon S.G."/>
            <person name="Govers F."/>
            <person name="Grunwald N.J."/>
            <person name="Huang W."/>
            <person name="Ivors K.L."/>
            <person name="Jones R.W."/>
            <person name="Kamoun S."/>
            <person name="Krampis K."/>
            <person name="Lamour K.H."/>
            <person name="Lee M.K."/>
            <person name="McDonald W.H."/>
            <person name="Medina M."/>
            <person name="Meijer H.J."/>
            <person name="Nordberg E.K."/>
            <person name="Maclean D.J."/>
            <person name="Ospina-Giraldo M.D."/>
            <person name="Morris P.F."/>
            <person name="Phuntumart V."/>
            <person name="Putnam N.H."/>
            <person name="Rash S."/>
            <person name="Rose J.K."/>
            <person name="Sakihama Y."/>
            <person name="Salamov A.A."/>
            <person name="Savidor A."/>
            <person name="Scheuring C.F."/>
            <person name="Smith B.M."/>
            <person name="Sobral B.W."/>
            <person name="Terry A."/>
            <person name="Torto-Alalibo T.A."/>
            <person name="Win J."/>
            <person name="Xu Z."/>
            <person name="Zhang H."/>
            <person name="Grigoriev I.V."/>
            <person name="Rokhsar D.S."/>
            <person name="Boore J.L."/>
        </authorList>
    </citation>
    <scope>NUCLEOTIDE SEQUENCE [LARGE SCALE GENOMIC DNA]</scope>
    <source>
        <strain evidence="3">Pr102</strain>
    </source>
</reference>
<feature type="region of interest" description="Disordered" evidence="1">
    <location>
        <begin position="97"/>
        <end position="121"/>
    </location>
</feature>
<dbReference type="PANTHER" id="PTHR34409">
    <property type="entry name" value="SET DOMAIN-CONTAINING PROTEIN"/>
    <property type="match status" value="1"/>
</dbReference>
<dbReference type="CDD" id="cd22249">
    <property type="entry name" value="UDM1_RNF168_RNF169-like"/>
    <property type="match status" value="1"/>
</dbReference>
<evidence type="ECO:0000256" key="1">
    <source>
        <dbReference type="SAM" id="MobiDB-lite"/>
    </source>
</evidence>
<reference evidence="2" key="2">
    <citation type="submission" date="2015-06" db="UniProtKB">
        <authorList>
            <consortium name="EnsemblProtists"/>
        </authorList>
    </citation>
    <scope>IDENTIFICATION</scope>
    <source>
        <strain evidence="2">Pr102</strain>
    </source>
</reference>
<keyword evidence="3" id="KW-1185">Reference proteome</keyword>
<dbReference type="OMA" id="NSTFEIM"/>
<organism evidence="2 3">
    <name type="scientific">Phytophthora ramorum</name>
    <name type="common">Sudden oak death agent</name>
    <dbReference type="NCBI Taxonomy" id="164328"/>
    <lineage>
        <taxon>Eukaryota</taxon>
        <taxon>Sar</taxon>
        <taxon>Stramenopiles</taxon>
        <taxon>Oomycota</taxon>
        <taxon>Peronosporomycetes</taxon>
        <taxon>Peronosporales</taxon>
        <taxon>Peronosporaceae</taxon>
        <taxon>Phytophthora</taxon>
    </lineage>
</organism>
<proteinExistence type="predicted"/>
<feature type="compositionally biased region" description="Low complexity" evidence="1">
    <location>
        <begin position="99"/>
        <end position="111"/>
    </location>
</feature>
<evidence type="ECO:0000313" key="2">
    <source>
        <dbReference type="EnsemblProtists" id="Phyra80806"/>
    </source>
</evidence>
<feature type="region of interest" description="Disordered" evidence="1">
    <location>
        <begin position="226"/>
        <end position="261"/>
    </location>
</feature>
<dbReference type="AlphaFoldDB" id="H3GUB7"/>